<evidence type="ECO:0000313" key="2">
    <source>
        <dbReference type="Proteomes" id="UP000027222"/>
    </source>
</evidence>
<keyword evidence="2" id="KW-1185">Reference proteome</keyword>
<proteinExistence type="predicted"/>
<sequence length="303" mass="34396">MTQAPRTLQSGRRKDAFRLVAWAIDFHESVQPYFNPLIAAHGMPQLAAGRPDLTRIAWAALWLCLHFILSSFSLVGRMNNPNLRAVATVAATPEQSQDATLFEMGEVPLVLALFVGAEVDDGSELDEGTTGSFEFLPFTNTPPSRAPQRDFVVTTSPSSQRRRSRHFTLARFMYNYYWTGSCERLISRHIGRSKLLRPHFRLQVSNYISCHSMLVLMTKDLLSVKVVVVIIAALHDQAELTQPYLFTFHPRSWFKLHASNSRLSHLDDSTQPPEQPTLRTQHYILVYINNTIPGESVLTPEYR</sequence>
<organism evidence="1 2">
    <name type="scientific">Galerina marginata (strain CBS 339.88)</name>
    <dbReference type="NCBI Taxonomy" id="685588"/>
    <lineage>
        <taxon>Eukaryota</taxon>
        <taxon>Fungi</taxon>
        <taxon>Dikarya</taxon>
        <taxon>Basidiomycota</taxon>
        <taxon>Agaricomycotina</taxon>
        <taxon>Agaricomycetes</taxon>
        <taxon>Agaricomycetidae</taxon>
        <taxon>Agaricales</taxon>
        <taxon>Agaricineae</taxon>
        <taxon>Strophariaceae</taxon>
        <taxon>Galerina</taxon>
    </lineage>
</organism>
<evidence type="ECO:0000313" key="1">
    <source>
        <dbReference type="EMBL" id="KDR84589.1"/>
    </source>
</evidence>
<dbReference type="HOGENOM" id="CLU_918439_0_0_1"/>
<reference evidence="2" key="1">
    <citation type="journal article" date="2014" name="Proc. Natl. Acad. Sci. U.S.A.">
        <title>Extensive sampling of basidiomycete genomes demonstrates inadequacy of the white-rot/brown-rot paradigm for wood decay fungi.</title>
        <authorList>
            <person name="Riley R."/>
            <person name="Salamov A.A."/>
            <person name="Brown D.W."/>
            <person name="Nagy L.G."/>
            <person name="Floudas D."/>
            <person name="Held B.W."/>
            <person name="Levasseur A."/>
            <person name="Lombard V."/>
            <person name="Morin E."/>
            <person name="Otillar R."/>
            <person name="Lindquist E.A."/>
            <person name="Sun H."/>
            <person name="LaButti K.M."/>
            <person name="Schmutz J."/>
            <person name="Jabbour D."/>
            <person name="Luo H."/>
            <person name="Baker S.E."/>
            <person name="Pisabarro A.G."/>
            <person name="Walton J.D."/>
            <person name="Blanchette R.A."/>
            <person name="Henrissat B."/>
            <person name="Martin F."/>
            <person name="Cullen D."/>
            <person name="Hibbett D.S."/>
            <person name="Grigoriev I.V."/>
        </authorList>
    </citation>
    <scope>NUCLEOTIDE SEQUENCE [LARGE SCALE GENOMIC DNA]</scope>
    <source>
        <strain evidence="2">CBS 339.88</strain>
    </source>
</reference>
<dbReference type="Proteomes" id="UP000027222">
    <property type="component" value="Unassembled WGS sequence"/>
</dbReference>
<accession>A0A067TX95</accession>
<dbReference type="AlphaFoldDB" id="A0A067TX95"/>
<protein>
    <submittedName>
        <fullName evidence="1">Uncharacterized protein</fullName>
    </submittedName>
</protein>
<dbReference type="EMBL" id="KL142368">
    <property type="protein sequence ID" value="KDR84589.1"/>
    <property type="molecule type" value="Genomic_DNA"/>
</dbReference>
<gene>
    <name evidence="1" type="ORF">GALMADRAFT_206143</name>
</gene>
<name>A0A067TX95_GALM3</name>